<keyword evidence="2" id="KW-1185">Reference proteome</keyword>
<reference evidence="1" key="1">
    <citation type="submission" date="2022-06" db="EMBL/GenBank/DDBJ databases">
        <title>New cyanobacteria of genus Symplocastrum in benthos of Lake Baikal.</title>
        <authorList>
            <person name="Sorokovikova E."/>
            <person name="Tikhonova I."/>
            <person name="Krasnopeev A."/>
            <person name="Evseev P."/>
            <person name="Gladkikh A."/>
            <person name="Belykh O."/>
        </authorList>
    </citation>
    <scope>NUCLEOTIDE SEQUENCE</scope>
    <source>
        <strain evidence="1">BBK-W-15</strain>
    </source>
</reference>
<name>A0AAE3KKW5_9CYAN</name>
<evidence type="ECO:0000313" key="1">
    <source>
        <dbReference type="EMBL" id="MCP2727006.1"/>
    </source>
</evidence>
<dbReference type="AlphaFoldDB" id="A0AAE3KKW5"/>
<comment type="caution">
    <text evidence="1">The sequence shown here is derived from an EMBL/GenBank/DDBJ whole genome shotgun (WGS) entry which is preliminary data.</text>
</comment>
<gene>
    <name evidence="1" type="ORF">NJ959_00760</name>
</gene>
<accession>A0AAE3KKW5</accession>
<organism evidence="1 2">
    <name type="scientific">Limnofasciculus baicalensis BBK-W-15</name>
    <dbReference type="NCBI Taxonomy" id="2699891"/>
    <lineage>
        <taxon>Bacteria</taxon>
        <taxon>Bacillati</taxon>
        <taxon>Cyanobacteriota</taxon>
        <taxon>Cyanophyceae</taxon>
        <taxon>Coleofasciculales</taxon>
        <taxon>Coleofasciculaceae</taxon>
        <taxon>Limnofasciculus</taxon>
        <taxon>Limnofasciculus baicalensis</taxon>
    </lineage>
</organism>
<sequence>MKIQLRLLPGAISDLFAQVSTSGKITLADRYGLMAALLEESLTQEERDSIERLIRSVRRGRLKIVDEISAI</sequence>
<dbReference type="RefSeq" id="WP_254009824.1">
    <property type="nucleotide sequence ID" value="NZ_JAMZMM010000004.1"/>
</dbReference>
<protein>
    <submittedName>
        <fullName evidence="1">Uncharacterized protein</fullName>
    </submittedName>
</protein>
<dbReference type="EMBL" id="JAMZMM010000004">
    <property type="protein sequence ID" value="MCP2727006.1"/>
    <property type="molecule type" value="Genomic_DNA"/>
</dbReference>
<proteinExistence type="predicted"/>
<dbReference type="Proteomes" id="UP001204953">
    <property type="component" value="Unassembled WGS sequence"/>
</dbReference>
<evidence type="ECO:0000313" key="2">
    <source>
        <dbReference type="Proteomes" id="UP001204953"/>
    </source>
</evidence>